<evidence type="ECO:0000313" key="10">
    <source>
        <dbReference type="RefSeq" id="XP_022309994.1"/>
    </source>
</evidence>
<dbReference type="InterPro" id="IPR011707">
    <property type="entry name" value="Cu-oxidase-like_N"/>
</dbReference>
<dbReference type="RefSeq" id="XP_022309994.1">
    <property type="nucleotide sequence ID" value="XM_022454286.1"/>
</dbReference>
<dbReference type="CDD" id="cd13905">
    <property type="entry name" value="CuRO_3_tcLLC2_insect_like"/>
    <property type="match status" value="1"/>
</dbReference>
<accession>A0A8B8C4G8</accession>
<dbReference type="AlphaFoldDB" id="A0A8B8C4G8"/>
<dbReference type="PANTHER" id="PTHR11709">
    <property type="entry name" value="MULTI-COPPER OXIDASE"/>
    <property type="match status" value="1"/>
</dbReference>
<name>A0A8B8C4G8_CRAVI</name>
<dbReference type="Gene3D" id="2.60.40.420">
    <property type="entry name" value="Cupredoxins - blue copper proteins"/>
    <property type="match status" value="3"/>
</dbReference>
<dbReference type="Pfam" id="PF07731">
    <property type="entry name" value="Cu-oxidase_2"/>
    <property type="match status" value="1"/>
</dbReference>
<sequence length="728" mass="82508">MILHTCLTFIFFVLESESRVVFPHQNCTSNVCYFDFVIDYKFTMMWYNYTNLREPQYNPIVTRDGILQRRISNPQCQEEFIPITKEELKESVSTGDGNYKLVYAINGQIPGPNVVVFEDQIVSITVHNALEIEGVTIHWHGMIQRGTPWMDGVSMISQCPILPGQTFEYRFVAYPAGTHWYHGHLSSLLSDGIMGALIVLPRIRPPIFMTSDPLPDIEGEFSVLVFEWMKTTAQEKFQAIRGGFGGLNDYDGQCFPLTYKPDGSASLLQLYIGLVNGRGQRYINGDPASPEIPYLPLETFTVKQNRYYRFRTINSGFQSPFEISVDDHMLIVVAFDGKDVEPYKTDIVVISPGESVDFIIFTNRPRDNYRINYFITTFLDANGDILRNRGRTYAVLNYEGVDEYSVPTIRHRDCTPSVPCTVVNQLYSRYPAGINIISIPLTHLRSTQWSIKKLPVPIVKPGQRKQLFFLNFNINPGRGANINALQFVKPTSALQTYPGPGVTVPCDPETCTDVLCKCTHTVKLDLGNVIEMVIFSFGNIKVVHPVHLHGHHFHVLKIGYPPIDPQTGNSTGPTPDIRCLNEQCSRATWSDPSWINGNIPDLNLIDPPIKDTVNVPANGYVIIRFKADNPGYWFLHCHFANHQFQGMTLVMQEGEIREMPPTPPNFPTCNSFQFDHNQFLMSLRKQERMLSSKGIPRSSTSGVSYVKPANIAKTCHVFPWTCKKPMYG</sequence>
<evidence type="ECO:0000256" key="2">
    <source>
        <dbReference type="ARBA" id="ARBA00022723"/>
    </source>
</evidence>
<dbReference type="GO" id="GO:0006826">
    <property type="term" value="P:iron ion transport"/>
    <property type="evidence" value="ECO:0007669"/>
    <property type="project" value="TreeGrafter"/>
</dbReference>
<gene>
    <name evidence="10" type="primary">LOC111115523</name>
</gene>
<dbReference type="GeneID" id="111115523"/>
<evidence type="ECO:0000259" key="7">
    <source>
        <dbReference type="Pfam" id="PF07731"/>
    </source>
</evidence>
<dbReference type="OrthoDB" id="2121828at2759"/>
<dbReference type="GO" id="GO:0005886">
    <property type="term" value="C:plasma membrane"/>
    <property type="evidence" value="ECO:0007669"/>
    <property type="project" value="TreeGrafter"/>
</dbReference>
<dbReference type="GO" id="GO:0005507">
    <property type="term" value="F:copper ion binding"/>
    <property type="evidence" value="ECO:0007669"/>
    <property type="project" value="InterPro"/>
</dbReference>
<dbReference type="PROSITE" id="PS00080">
    <property type="entry name" value="MULTICOPPER_OXIDASE2"/>
    <property type="match status" value="1"/>
</dbReference>
<keyword evidence="9" id="KW-1185">Reference proteome</keyword>
<comment type="similarity">
    <text evidence="1">Belongs to the multicopper oxidase family.</text>
</comment>
<keyword evidence="2" id="KW-0479">Metal-binding</keyword>
<dbReference type="GO" id="GO:0016491">
    <property type="term" value="F:oxidoreductase activity"/>
    <property type="evidence" value="ECO:0007669"/>
    <property type="project" value="UniProtKB-KW"/>
</dbReference>
<feature type="domain" description="Plastocyanin-like" evidence="8">
    <location>
        <begin position="94"/>
        <end position="202"/>
    </location>
</feature>
<dbReference type="Pfam" id="PF00394">
    <property type="entry name" value="Cu-oxidase"/>
    <property type="match status" value="1"/>
</dbReference>
<organism evidence="9 10">
    <name type="scientific">Crassostrea virginica</name>
    <name type="common">Eastern oyster</name>
    <dbReference type="NCBI Taxonomy" id="6565"/>
    <lineage>
        <taxon>Eukaryota</taxon>
        <taxon>Metazoa</taxon>
        <taxon>Spiralia</taxon>
        <taxon>Lophotrochozoa</taxon>
        <taxon>Mollusca</taxon>
        <taxon>Bivalvia</taxon>
        <taxon>Autobranchia</taxon>
        <taxon>Pteriomorphia</taxon>
        <taxon>Ostreida</taxon>
        <taxon>Ostreoidea</taxon>
        <taxon>Ostreidae</taxon>
        <taxon>Crassostrea</taxon>
    </lineage>
</organism>
<evidence type="ECO:0000259" key="8">
    <source>
        <dbReference type="Pfam" id="PF07732"/>
    </source>
</evidence>
<evidence type="ECO:0000256" key="3">
    <source>
        <dbReference type="ARBA" id="ARBA00023002"/>
    </source>
</evidence>
<evidence type="ECO:0000256" key="1">
    <source>
        <dbReference type="ARBA" id="ARBA00010609"/>
    </source>
</evidence>
<evidence type="ECO:0000256" key="5">
    <source>
        <dbReference type="SAM" id="SignalP"/>
    </source>
</evidence>
<keyword evidence="4" id="KW-0186">Copper</keyword>
<reference evidence="10" key="1">
    <citation type="submission" date="2025-08" db="UniProtKB">
        <authorList>
            <consortium name="RefSeq"/>
        </authorList>
    </citation>
    <scope>IDENTIFICATION</scope>
    <source>
        <tissue evidence="10">Whole sample</tissue>
    </source>
</reference>
<dbReference type="InterPro" id="IPR045087">
    <property type="entry name" value="Cu-oxidase_fam"/>
</dbReference>
<dbReference type="Proteomes" id="UP000694844">
    <property type="component" value="Chromosome 9"/>
</dbReference>
<keyword evidence="3" id="KW-0560">Oxidoreductase</keyword>
<dbReference type="PANTHER" id="PTHR11709:SF394">
    <property type="entry name" value="FI03373P-RELATED"/>
    <property type="match status" value="1"/>
</dbReference>
<dbReference type="CDD" id="cd13858">
    <property type="entry name" value="CuRO_1_tcLCC2_insect_like"/>
    <property type="match status" value="1"/>
</dbReference>
<dbReference type="InterPro" id="IPR001117">
    <property type="entry name" value="Cu-oxidase_2nd"/>
</dbReference>
<feature type="signal peptide" evidence="5">
    <location>
        <begin position="1"/>
        <end position="18"/>
    </location>
</feature>
<proteinExistence type="inferred from homology"/>
<evidence type="ECO:0000259" key="6">
    <source>
        <dbReference type="Pfam" id="PF00394"/>
    </source>
</evidence>
<evidence type="ECO:0000256" key="4">
    <source>
        <dbReference type="ARBA" id="ARBA00023008"/>
    </source>
</evidence>
<feature type="domain" description="Plastocyanin-like" evidence="7">
    <location>
        <begin position="514"/>
        <end position="654"/>
    </location>
</feature>
<protein>
    <submittedName>
        <fullName evidence="10">Laccase-24-like</fullName>
    </submittedName>
</protein>
<dbReference type="InterPro" id="IPR011706">
    <property type="entry name" value="Cu-oxidase_C"/>
</dbReference>
<dbReference type="KEGG" id="cvn:111115523"/>
<dbReference type="InterPro" id="IPR008972">
    <property type="entry name" value="Cupredoxin"/>
</dbReference>
<dbReference type="CDD" id="cd13884">
    <property type="entry name" value="CuRO_2_tcLCC_insect_like"/>
    <property type="match status" value="1"/>
</dbReference>
<evidence type="ECO:0000313" key="9">
    <source>
        <dbReference type="Proteomes" id="UP000694844"/>
    </source>
</evidence>
<feature type="chain" id="PRO_5034845883" evidence="5">
    <location>
        <begin position="19"/>
        <end position="728"/>
    </location>
</feature>
<dbReference type="Pfam" id="PF07732">
    <property type="entry name" value="Cu-oxidase_3"/>
    <property type="match status" value="1"/>
</dbReference>
<dbReference type="SUPFAM" id="SSF49503">
    <property type="entry name" value="Cupredoxins"/>
    <property type="match status" value="3"/>
</dbReference>
<feature type="domain" description="Plastocyanin-like" evidence="6">
    <location>
        <begin position="283"/>
        <end position="400"/>
    </location>
</feature>
<keyword evidence="5" id="KW-0732">Signal</keyword>
<dbReference type="InterPro" id="IPR002355">
    <property type="entry name" value="Cu_oxidase_Cu_BS"/>
</dbReference>